<feature type="compositionally biased region" description="Polar residues" evidence="1">
    <location>
        <begin position="1687"/>
        <end position="1698"/>
    </location>
</feature>
<dbReference type="InterPro" id="IPR001480">
    <property type="entry name" value="Bulb-type_lectin_dom"/>
</dbReference>
<dbReference type="SMART" id="SM00458">
    <property type="entry name" value="RICIN"/>
    <property type="match status" value="1"/>
</dbReference>
<dbReference type="EMBL" id="QKYN01000126">
    <property type="protein sequence ID" value="RAG82084.1"/>
    <property type="molecule type" value="Genomic_DNA"/>
</dbReference>
<dbReference type="Gene3D" id="2.170.16.10">
    <property type="entry name" value="Hedgehog/Intein (Hint) domain"/>
    <property type="match status" value="1"/>
</dbReference>
<proteinExistence type="predicted"/>
<dbReference type="PROSITE" id="PS50817">
    <property type="entry name" value="INTEIN_N_TER"/>
    <property type="match status" value="1"/>
</dbReference>
<feature type="region of interest" description="Disordered" evidence="1">
    <location>
        <begin position="2051"/>
        <end position="2113"/>
    </location>
</feature>
<feature type="region of interest" description="Disordered" evidence="1">
    <location>
        <begin position="1687"/>
        <end position="1719"/>
    </location>
</feature>
<feature type="domain" description="Bulb-type lectin" evidence="2">
    <location>
        <begin position="1154"/>
        <end position="1262"/>
    </location>
</feature>
<dbReference type="InterPro" id="IPR006141">
    <property type="entry name" value="Intein_N"/>
</dbReference>
<keyword evidence="4" id="KW-1185">Reference proteome</keyword>
<comment type="caution">
    <text evidence="3">The sequence shown here is derived from an EMBL/GenBank/DDBJ whole genome shotgun (WGS) entry which is preliminary data.</text>
</comment>
<dbReference type="CDD" id="cd00081">
    <property type="entry name" value="Hint"/>
    <property type="match status" value="1"/>
</dbReference>
<feature type="region of interest" description="Disordered" evidence="1">
    <location>
        <begin position="2216"/>
        <end position="2265"/>
    </location>
</feature>
<gene>
    <name evidence="3" type="ORF">DN069_29440</name>
</gene>
<dbReference type="PROSITE" id="PS50231">
    <property type="entry name" value="RICIN_B_LECTIN"/>
    <property type="match status" value="1"/>
</dbReference>
<dbReference type="InterPro" id="IPR000772">
    <property type="entry name" value="Ricin_B_lectin"/>
</dbReference>
<dbReference type="InterPro" id="IPR036426">
    <property type="entry name" value="Bulb-type_lectin_dom_sf"/>
</dbReference>
<reference evidence="3 4" key="1">
    <citation type="submission" date="2018-06" db="EMBL/GenBank/DDBJ databases">
        <title>Streptacidiphilus pinicola sp. nov., isolated from pine grove soil.</title>
        <authorList>
            <person name="Roh S.G."/>
            <person name="Park S."/>
            <person name="Kim M.-K."/>
            <person name="Yun B.-R."/>
            <person name="Park J."/>
            <person name="Kim M.J."/>
            <person name="Kim Y.S."/>
            <person name="Kim S.B."/>
        </authorList>
    </citation>
    <scope>NUCLEOTIDE SEQUENCE [LARGE SCALE GENOMIC DNA]</scope>
    <source>
        <strain evidence="3 4">MMS16-CNU450</strain>
    </source>
</reference>
<dbReference type="SMART" id="SM00108">
    <property type="entry name" value="B_lectin"/>
    <property type="match status" value="1"/>
</dbReference>
<dbReference type="PANTHER" id="PTHR32305:SF17">
    <property type="entry name" value="TRNA NUCLEASE WAPA"/>
    <property type="match status" value="1"/>
</dbReference>
<name>A0A2X0IAX0_9ACTN</name>
<feature type="compositionally biased region" description="Low complexity" evidence="1">
    <location>
        <begin position="2091"/>
        <end position="2106"/>
    </location>
</feature>
<dbReference type="Pfam" id="PF07591">
    <property type="entry name" value="PT-HINT"/>
    <property type="match status" value="1"/>
</dbReference>
<dbReference type="SUPFAM" id="SSF50370">
    <property type="entry name" value="Ricin B-like lectins"/>
    <property type="match status" value="1"/>
</dbReference>
<sequence>MDTSGGMTVVGISSGTLGSQGNYAATSLNPSGTWQASGTGAFTYSYPLTVPSAVGGNAPSVAFSYDSQSVDGETSARNSQASWIGDGWDYQPGFVERSYRSCSSLLNSSGQRLLKGSGDECWGGDNAVISFGSHSGVLVPTTKDTSVPGIVAQWKLQNDDGTIVQELSGAQNNLYQGIYYRVVTTDGSAAYFGSDHAPATTAINSAAQSGKPADASTDSAWGVPVLHPVSGDPCYNSSDGTASKCSANEGWRWNLDFVVSPTGFVQRYDYSTESNYYDLGGGQVAASNGSGTLTPYTRGGTLTQISYGYQLADELAGHTPAAAVVFTSKQRCQTSPSFNCSQTISDSNASNWPDVPFDLACESGDSTTLPPGSTSVPSGVCITNSPTFWTATRLDSVTTKVHVVDSTTKTDKGLVAVDGYQLGQVYSTFGGTIDPVTGTTVDPSDAGSLQGVLWLQSIQHTGEADSYDGGGTAVTMNPVTFVGTEIDNRVDGGSAPELFRPRMAAIVTETGEVISVDYYPPDCSRVNNTMPASPDNDAMSCYQSYWSQPGASYPSADWFNKTRVQSVVVSDVTGAKNDTAGTSGNLGFSGSPDQVTNYSYSKPAWHRDDSPLTDDLYRTWDQFRGYHTVTATSGTAPDPITQTTTTYLQGMDGDYLASGTQRSIQVPDTVGDNVTDSNWLAGTPLETDTYTAAGGSVDAKTVTPAPSLTQTDSAAQTAWTDWNSTDYTGTPPTLSTLPALTAHRITDSTSRSYSLLKNGTWRENLQHTTYDSQGRPSTVDATADVGAGDAQEQCTTTSYATAPSGNPQMLIYPDQTTTVTGACGGTSPTLLSAKKVYYGGDSTLTNLGTFGQLDSTGRATGNQVATAASGGTPTAWRTTTAITYDGVGRVTQALDTNGSATHTTYTPADGSTNPTTVVSTNPQGWTTTSTLDPLRGVATENVDANKRKTDITYDALGRRTAVWLPGRSQASQSADKTFAYSIDPGATVTVGPNVATTITGAPSAVTTNTLREGGSYGQSITLYDGMLQPRQTQTTTADNSAGRLISDTFYDSHGWPLRTYAPYIDTTTAPSTTVAQVLPESQIPSETLNTYDGQGRTLKSTLYTMGAAQWSSGASYPGADETDTTPPVGGPTTQTITNALGQTTSTTVQNTNQVVKLTPGMVIPSGTQLLSASSRLVMQNDGNLVLYSLATGKSMWASSTSGNSGAYAAFATDGNLHVYNTSGTSLWSASLTAGAGTTLQLQNDDNLVLYNSSGAATWSSNSWHANPGGSNTTSYTYTPVGEVSTIQDSAGNTWKYQYNLLGQKISQSDPNTGTTTFDSYDPLGNLLATTDPRGKQLSYIYDWDNRRTAEYDTTNAAPESTSSMLASWAYDITPSTADSPNPNAATLGYPTSSTRYVHNGSTTTSYTEQVTAYNSAYQATGTRTTIPATDGFPAPPGTTQGTSGTVSFESDATYTPDVGLLNSTNYGADGGLLPETVGYQYDLQGLLMSDGGTLTQSGGGTINAPYVDNTIYTPLGQLQQTNYGVYGLQLATTSAYDAATGRLTHSTVGWQAASTSAIDSTDYRYNQAGEITAVSDAQSNGGAVTGTDTQCYTYDSFQRLTTAWTDSQGISSAGAGGTGSCPSTNPTAAATLTAPQTNTVGGPAPYWQDYNYDLLGDRTGMVNHDPTGNALNNTTQTIAYPGTNATTSAAQPNQATSITSTNPSLGTTTTTPSYTDTSVNSAGVNAGNTMSRTISGPLTTGFTLSTGGKLCLDDSSGSTTPENKVQVYTCNSSASQQWTFAPDGTVQLTGKGVCLDTAGDATTQSTKVVIDTCDKTKSTQLWKPTPNGNLANLGTSNMCLADPAATATIGTQQILWACGSGGQTWTTPGASQTLASPQTFTYDAEGRTATVTDAGSTGAQTSSYIYDASGNLLEQTSNGTTILYLFGGTEQLTKIGTGVTGQRFYPGPDGTVVTRTTGGPTPGGTVIYQTGNKQGTATTTISSTTSTPTITRRYYDPYGNPRGTQPTNWPDNHGFLGKPTDTNTGLDLLGARNYDPSIGRFTSPDPVFEAGDPNQMGGYTYAADNPATGSDPTGLFDPDGPGVVDPLAPDTGKTNNSSGNTNNSSGDQGPTSDQRQVAAIGDTIFGTLSDTMRQENANVAADAVSNWWGGFEAKYLDVHHDAIQDVYDVQAAVGMAMITDGEGGAVAADDVMTMGRSLASKLAKALSRSDDAVPEATSAAGKAATDAAGGGTAATSDTPASTTPTDAAPSTPAKGSSSAGRDSTDCVGCKCSFSPDTPVLMADGATKAIGTLKVGDHVESADAKNGKEAGARTIQHIWINHDTDLLDVTIDDGTDQPSVIHTTANHPFWDDTTHTWVRADHLKAGHKLASTPGHHPTVLNTKTTLGAANRWNLTIQQLHTYYVVAGGVPILVHNACGPEGEHVVLGVGEHSDALAGALRNGGDAGAHTFNDSNFGDIGEGGIPEWMHGVMRAAGSPDTRLSITLDGLPGATPEEAFQNAYIRGVGAGLKGAVQGGYGTAWEMSVVGRNAYLNSVDSEFGRSWSSIQFYWRGAPVDVQEPDWAALRGLAGQ</sequence>
<dbReference type="Pfam" id="PF00652">
    <property type="entry name" value="Ricin_B_lectin"/>
    <property type="match status" value="1"/>
</dbReference>
<dbReference type="SMART" id="SM00306">
    <property type="entry name" value="HintN"/>
    <property type="match status" value="1"/>
</dbReference>
<dbReference type="InterPro" id="IPR022385">
    <property type="entry name" value="Rhs_assc_core"/>
</dbReference>
<dbReference type="Gene3D" id="2.90.10.10">
    <property type="entry name" value="Bulb-type lectin domain"/>
    <property type="match status" value="2"/>
</dbReference>
<evidence type="ECO:0000313" key="3">
    <source>
        <dbReference type="EMBL" id="RAG82084.1"/>
    </source>
</evidence>
<dbReference type="NCBIfam" id="TIGR01643">
    <property type="entry name" value="YD_repeat_2x"/>
    <property type="match status" value="1"/>
</dbReference>
<evidence type="ECO:0000259" key="2">
    <source>
        <dbReference type="PROSITE" id="PS50927"/>
    </source>
</evidence>
<organism evidence="3 4">
    <name type="scientific">Streptacidiphilus pinicola</name>
    <dbReference type="NCBI Taxonomy" id="2219663"/>
    <lineage>
        <taxon>Bacteria</taxon>
        <taxon>Bacillati</taxon>
        <taxon>Actinomycetota</taxon>
        <taxon>Actinomycetes</taxon>
        <taxon>Kitasatosporales</taxon>
        <taxon>Streptomycetaceae</taxon>
        <taxon>Streptacidiphilus</taxon>
    </lineage>
</organism>
<feature type="compositionally biased region" description="Low complexity" evidence="1">
    <location>
        <begin position="2216"/>
        <end position="2254"/>
    </location>
</feature>
<dbReference type="InterPro" id="IPR035992">
    <property type="entry name" value="Ricin_B-like_lectins"/>
</dbReference>
<accession>A0A2X0IAX0</accession>
<dbReference type="Pfam" id="PF15531">
    <property type="entry name" value="Ntox27"/>
    <property type="match status" value="1"/>
</dbReference>
<dbReference type="PANTHER" id="PTHR32305">
    <property type="match status" value="1"/>
</dbReference>
<protein>
    <recommendedName>
        <fullName evidence="2">Bulb-type lectin domain-containing protein</fullName>
    </recommendedName>
</protein>
<evidence type="ECO:0000256" key="1">
    <source>
        <dbReference type="SAM" id="MobiDB-lite"/>
    </source>
</evidence>
<feature type="compositionally biased region" description="Low complexity" evidence="1">
    <location>
        <begin position="1699"/>
        <end position="1718"/>
    </location>
</feature>
<dbReference type="InterPro" id="IPR036844">
    <property type="entry name" value="Hint_dom_sf"/>
</dbReference>
<dbReference type="PROSITE" id="PS50927">
    <property type="entry name" value="BULB_LECTIN"/>
    <property type="match status" value="1"/>
</dbReference>
<dbReference type="SUPFAM" id="SSF51110">
    <property type="entry name" value="alpha-D-mannose-specific plant lectins"/>
    <property type="match status" value="1"/>
</dbReference>
<dbReference type="Proteomes" id="UP000248889">
    <property type="component" value="Unassembled WGS sequence"/>
</dbReference>
<dbReference type="InterPro" id="IPR050708">
    <property type="entry name" value="T6SS_VgrG/RHS"/>
</dbReference>
<dbReference type="InterPro" id="IPR006530">
    <property type="entry name" value="YD"/>
</dbReference>
<dbReference type="Gene3D" id="2.180.10.10">
    <property type="entry name" value="RHS repeat-associated core"/>
    <property type="match status" value="2"/>
</dbReference>
<dbReference type="InterPro" id="IPR003587">
    <property type="entry name" value="Hint_dom_N"/>
</dbReference>
<dbReference type="InterPro" id="IPR029112">
    <property type="entry name" value="Ntox27"/>
</dbReference>
<dbReference type="NCBIfam" id="TIGR03696">
    <property type="entry name" value="Rhs_assc_core"/>
    <property type="match status" value="1"/>
</dbReference>
<evidence type="ECO:0000313" key="4">
    <source>
        <dbReference type="Proteomes" id="UP000248889"/>
    </source>
</evidence>
<dbReference type="SUPFAM" id="SSF51294">
    <property type="entry name" value="Hedgehog/intein (Hint) domain"/>
    <property type="match status" value="1"/>
</dbReference>
<dbReference type="GO" id="GO:0016539">
    <property type="term" value="P:intein-mediated protein splicing"/>
    <property type="evidence" value="ECO:0007669"/>
    <property type="project" value="InterPro"/>
</dbReference>